<feature type="domain" description="HECT" evidence="7">
    <location>
        <begin position="994"/>
        <end position="1328"/>
    </location>
</feature>
<proteinExistence type="predicted"/>
<dbReference type="CDD" id="cd00078">
    <property type="entry name" value="HECTc"/>
    <property type="match status" value="1"/>
</dbReference>
<dbReference type="Proteomes" id="UP001642464">
    <property type="component" value="Unassembled WGS sequence"/>
</dbReference>
<name>A0ABP0QHH7_9DINO</name>
<dbReference type="GO" id="GO:0016740">
    <property type="term" value="F:transferase activity"/>
    <property type="evidence" value="ECO:0007669"/>
    <property type="project" value="UniProtKB-KW"/>
</dbReference>
<feature type="active site" description="Glycyl thioester intermediate" evidence="5">
    <location>
        <position position="1296"/>
    </location>
</feature>
<dbReference type="SUPFAM" id="SSF56204">
    <property type="entry name" value="Hect, E3 ligase catalytic domain"/>
    <property type="match status" value="1"/>
</dbReference>
<gene>
    <name evidence="8" type="ORF">SCF082_LOCUS41357</name>
</gene>
<dbReference type="Gene3D" id="3.30.2160.10">
    <property type="entry name" value="Hect, E3 ligase catalytic domain"/>
    <property type="match status" value="1"/>
</dbReference>
<dbReference type="SMART" id="SM00119">
    <property type="entry name" value="HECTc"/>
    <property type="match status" value="1"/>
</dbReference>
<protein>
    <recommendedName>
        <fullName evidence="2">HECT-type E3 ubiquitin transferase</fullName>
        <ecNumber evidence="2">2.3.2.26</ecNumber>
    </recommendedName>
</protein>
<keyword evidence="9" id="KW-1185">Reference proteome</keyword>
<dbReference type="EC" id="2.3.2.26" evidence="2"/>
<feature type="region of interest" description="Disordered" evidence="6">
    <location>
        <begin position="700"/>
        <end position="724"/>
    </location>
</feature>
<evidence type="ECO:0000313" key="8">
    <source>
        <dbReference type="EMBL" id="CAK9087474.1"/>
    </source>
</evidence>
<keyword evidence="3 8" id="KW-0808">Transferase</keyword>
<evidence type="ECO:0000256" key="5">
    <source>
        <dbReference type="PROSITE-ProRule" id="PRU00104"/>
    </source>
</evidence>
<evidence type="ECO:0000256" key="2">
    <source>
        <dbReference type="ARBA" id="ARBA00012485"/>
    </source>
</evidence>
<feature type="region of interest" description="Disordered" evidence="6">
    <location>
        <begin position="1"/>
        <end position="21"/>
    </location>
</feature>
<dbReference type="Gene3D" id="3.30.2410.10">
    <property type="entry name" value="Hect, E3 ligase catalytic domain"/>
    <property type="match status" value="1"/>
</dbReference>
<evidence type="ECO:0000313" key="9">
    <source>
        <dbReference type="Proteomes" id="UP001642464"/>
    </source>
</evidence>
<dbReference type="PROSITE" id="PS50237">
    <property type="entry name" value="HECT"/>
    <property type="match status" value="1"/>
</dbReference>
<dbReference type="PANTHER" id="PTHR45700">
    <property type="entry name" value="UBIQUITIN-PROTEIN LIGASE E3C"/>
    <property type="match status" value="1"/>
</dbReference>
<evidence type="ECO:0000256" key="6">
    <source>
        <dbReference type="SAM" id="MobiDB-lite"/>
    </source>
</evidence>
<dbReference type="Gene3D" id="3.90.1750.10">
    <property type="entry name" value="Hect, E3 ligase catalytic domains"/>
    <property type="match status" value="1"/>
</dbReference>
<evidence type="ECO:0000256" key="1">
    <source>
        <dbReference type="ARBA" id="ARBA00000885"/>
    </source>
</evidence>
<reference evidence="8 9" key="1">
    <citation type="submission" date="2024-02" db="EMBL/GenBank/DDBJ databases">
        <authorList>
            <person name="Chen Y."/>
            <person name="Shah S."/>
            <person name="Dougan E. K."/>
            <person name="Thang M."/>
            <person name="Chan C."/>
        </authorList>
    </citation>
    <scope>NUCLEOTIDE SEQUENCE [LARGE SCALE GENOMIC DNA]</scope>
</reference>
<dbReference type="PANTHER" id="PTHR45700:SF2">
    <property type="entry name" value="UBIQUITIN-PROTEIN LIGASE E3C"/>
    <property type="match status" value="1"/>
</dbReference>
<dbReference type="PROSITE" id="PS50096">
    <property type="entry name" value="IQ"/>
    <property type="match status" value="1"/>
</dbReference>
<dbReference type="Pfam" id="PF00632">
    <property type="entry name" value="HECT"/>
    <property type="match status" value="1"/>
</dbReference>
<organism evidence="8 9">
    <name type="scientific">Durusdinium trenchii</name>
    <dbReference type="NCBI Taxonomy" id="1381693"/>
    <lineage>
        <taxon>Eukaryota</taxon>
        <taxon>Sar</taxon>
        <taxon>Alveolata</taxon>
        <taxon>Dinophyceae</taxon>
        <taxon>Suessiales</taxon>
        <taxon>Symbiodiniaceae</taxon>
        <taxon>Durusdinium</taxon>
    </lineage>
</organism>
<evidence type="ECO:0000256" key="4">
    <source>
        <dbReference type="ARBA" id="ARBA00022786"/>
    </source>
</evidence>
<dbReference type="InterPro" id="IPR000569">
    <property type="entry name" value="HECT_dom"/>
</dbReference>
<comment type="caution">
    <text evidence="8">The sequence shown here is derived from an EMBL/GenBank/DDBJ whole genome shotgun (WGS) entry which is preliminary data.</text>
</comment>
<comment type="catalytic activity">
    <reaction evidence="1">
        <text>S-ubiquitinyl-[E2 ubiquitin-conjugating enzyme]-L-cysteine + [acceptor protein]-L-lysine = [E2 ubiquitin-conjugating enzyme]-L-cysteine + N(6)-ubiquitinyl-[acceptor protein]-L-lysine.</text>
        <dbReference type="EC" id="2.3.2.26"/>
    </reaction>
</comment>
<feature type="compositionally biased region" description="Polar residues" evidence="6">
    <location>
        <begin position="1"/>
        <end position="10"/>
    </location>
</feature>
<evidence type="ECO:0000256" key="3">
    <source>
        <dbReference type="ARBA" id="ARBA00022679"/>
    </source>
</evidence>
<accession>A0ABP0QHH7</accession>
<dbReference type="InterPro" id="IPR044611">
    <property type="entry name" value="E3A/B/C-like"/>
</dbReference>
<dbReference type="EMBL" id="CAXAMM010039574">
    <property type="protein sequence ID" value="CAK9087474.1"/>
    <property type="molecule type" value="Genomic_DNA"/>
</dbReference>
<evidence type="ECO:0000259" key="7">
    <source>
        <dbReference type="PROSITE" id="PS50237"/>
    </source>
</evidence>
<keyword evidence="4 5" id="KW-0833">Ubl conjugation pathway</keyword>
<sequence>MFDGSISETKVSLAGARNRRSETRAEFLRRQAREREDRERKRVRDISATKIQASWRRFRCRREQRNSQRELFDKRLGDLQKVEGLLPDVQRATFVFNALQKFLLRPFTFFFSGPEDAARLDTLLRLVCSSGQQPAATNIFASLLAEEEQQRQSILAQSRALLRALLQLEQNREALRLLLMIRDVIYDRASNAPVHPSRSPAAVGFLLRGTQVLQALPEQLPLDEESQAAAVDLVRLACVGMEASAEKPRRHLLLTLLSAPSLPELVDLMEQPRSFFECLQRQLPESCEDTEVLHEEVNGLKRLEWLAGNMGLLFSHLVPEPRILSWLAWTKAKLPLDFWTGHEKAVQRQRLWNAALARQLAGVEGSMLDDVLSFYFQVPASVADEPVDVSEDAVQDALHGSCYVRCGQLFVAMASLWNTLRSEVMGTVDEFRQKGAIGALRDAALDTKDMATDAGSWLWGNVKSLVGEDGEGAAVLCFDGVPPRGATAPLQFSDGRVVEAVVMEVDGVSDPPRAKVKVEGIEEPLLVLVQSASEVVRGEDDAGLLASIKQEWNSTVQDFREKGAVGALKDATFDAVDLVGSTAGKAVDLIGNTAGKAVDGARSLIDLDTPAQSTGAQAEGQGDTTATGARGSVMQLVDGIRNEITETVQDFREKGAVATFKDAALDAVDLVGSTATTAVNGAKTVAAPILEDFWAPKAEETDPPAAGYVAATPPKAPKAEGEGKKSLVAMRRGMFEQKKEEPKEEAKEAEAQEEEEEMAFKTNLIERLRPTGDVMRRLGDFTTPATLRLQAFALIFKFRLHGTFDAELDDPAGWWARLDAPQLLPYLNRVVVALLREEPDRRNLPLQGKALRRSLLLLLRSLCDRQRRKALAPGTWWLAPELRSLLQEGRLAELSAHVSGALGAEGAEAAEGAAGATGSGVRGDRELLETVLAEAPQMLPFEDRVALLHAFILADQADREETRADWARASQPHHRIRRDYLMEDGFAAFERLATTAELRALFVVEFVAADGSLESGIDGGGLFKEFMIYVCRTAFSPEYGLFTVNSDNRMYPFPGAFALHHDAEKLFRFLGKVVGKAIYEMMLLEPQFSRAFLNRVLHRESDIEDVASVDRDLHKGMWQTRQHPSVEELGLSFTTAVALPSGITEVELLPGGAKMEVTKENLDRYLQLLTLHRTSLQMDRQSAALRDGMECVLHPSWIQMFDARELSILISGSSTGFNVADLREHTVYAGGYTERSQVIQWLWELLESMDPEDMGRFLMFSTSCSRPPLLGFKSFDPKFCIHKVHDAARLPTASTCANLLKLPEYPSMSVLKEKVLQAIRSESGFDLS</sequence>
<dbReference type="InterPro" id="IPR035983">
    <property type="entry name" value="Hect_E3_ubiquitin_ligase"/>
</dbReference>